<protein>
    <submittedName>
        <fullName evidence="1">Uncharacterized protein</fullName>
    </submittedName>
</protein>
<name>A0A9X1PSK6_STRM4</name>
<sequence length="60" mass="6543">MRERIAGAAGAVVVSQLAKNGGKGYLEADGKPFSMLAWNQIEPATQGVYDWTLLDKYVTR</sequence>
<dbReference type="RefSeq" id="WP_234760642.1">
    <property type="nucleotide sequence ID" value="NZ_JAKEIP010000004.1"/>
</dbReference>
<comment type="caution">
    <text evidence="1">The sequence shown here is derived from an EMBL/GenBank/DDBJ whole genome shotgun (WGS) entry which is preliminary data.</text>
</comment>
<dbReference type="EMBL" id="JAKEIP010000004">
    <property type="protein sequence ID" value="MCF1592343.1"/>
    <property type="molecule type" value="Genomic_DNA"/>
</dbReference>
<dbReference type="AlphaFoldDB" id="A0A9X1PSK6"/>
<evidence type="ECO:0000313" key="1">
    <source>
        <dbReference type="EMBL" id="MCF1592343.1"/>
    </source>
</evidence>
<organism evidence="1 2">
    <name type="scientific">Streptomyces muensis</name>
    <dbReference type="NCBI Taxonomy" id="1077944"/>
    <lineage>
        <taxon>Bacteria</taxon>
        <taxon>Bacillati</taxon>
        <taxon>Actinomycetota</taxon>
        <taxon>Actinomycetes</taxon>
        <taxon>Kitasatosporales</taxon>
        <taxon>Streptomycetaceae</taxon>
        <taxon>Streptomyces</taxon>
    </lineage>
</organism>
<proteinExistence type="predicted"/>
<accession>A0A9X1PSK6</accession>
<keyword evidence="2" id="KW-1185">Reference proteome</keyword>
<gene>
    <name evidence="1" type="ORF">L0P92_01985</name>
</gene>
<reference evidence="1" key="1">
    <citation type="submission" date="2022-01" db="EMBL/GenBank/DDBJ databases">
        <title>Draft Genome Sequences of Seven Type Strains of the Genus Streptomyces.</title>
        <authorList>
            <person name="Aziz S."/>
            <person name="Coretto E."/>
            <person name="Chronakova A."/>
            <person name="Sproer C."/>
            <person name="Huber K."/>
            <person name="Nouioui I."/>
            <person name="Gross H."/>
        </authorList>
    </citation>
    <scope>NUCLEOTIDE SEQUENCE</scope>
    <source>
        <strain evidence="1">DSM 103493</strain>
    </source>
</reference>
<dbReference type="Proteomes" id="UP001139384">
    <property type="component" value="Unassembled WGS sequence"/>
</dbReference>
<evidence type="ECO:0000313" key="2">
    <source>
        <dbReference type="Proteomes" id="UP001139384"/>
    </source>
</evidence>